<keyword evidence="2" id="KW-0813">Transport</keyword>
<dbReference type="InterPro" id="IPR011701">
    <property type="entry name" value="MFS"/>
</dbReference>
<keyword evidence="5 8" id="KW-1133">Transmembrane helix</keyword>
<gene>
    <name evidence="10" type="ORF">E5986_03690</name>
</gene>
<proteinExistence type="predicted"/>
<keyword evidence="3" id="KW-1003">Cell membrane</keyword>
<feature type="transmembrane region" description="Helical" evidence="8">
    <location>
        <begin position="24"/>
        <end position="48"/>
    </location>
</feature>
<accession>A0A4S4G3T7</accession>
<feature type="transmembrane region" description="Helical" evidence="8">
    <location>
        <begin position="54"/>
        <end position="78"/>
    </location>
</feature>
<dbReference type="RefSeq" id="WP_136433450.1">
    <property type="nucleotide sequence ID" value="NZ_SSTJ01000003.1"/>
</dbReference>
<evidence type="ECO:0000256" key="7">
    <source>
        <dbReference type="SAM" id="MobiDB-lite"/>
    </source>
</evidence>
<evidence type="ECO:0000256" key="6">
    <source>
        <dbReference type="ARBA" id="ARBA00023136"/>
    </source>
</evidence>
<evidence type="ECO:0000256" key="2">
    <source>
        <dbReference type="ARBA" id="ARBA00022448"/>
    </source>
</evidence>
<evidence type="ECO:0000313" key="11">
    <source>
        <dbReference type="Proteomes" id="UP000308978"/>
    </source>
</evidence>
<dbReference type="Pfam" id="PF07690">
    <property type="entry name" value="MFS_1"/>
    <property type="match status" value="1"/>
</dbReference>
<evidence type="ECO:0000256" key="3">
    <source>
        <dbReference type="ARBA" id="ARBA00022475"/>
    </source>
</evidence>
<comment type="subcellular location">
    <subcellularLocation>
        <location evidence="1">Cell membrane</location>
        <topology evidence="1">Multi-pass membrane protein</topology>
    </subcellularLocation>
</comment>
<dbReference type="InterPro" id="IPR036259">
    <property type="entry name" value="MFS_trans_sf"/>
</dbReference>
<dbReference type="InterPro" id="IPR020846">
    <property type="entry name" value="MFS_dom"/>
</dbReference>
<feature type="transmembrane region" description="Helical" evidence="8">
    <location>
        <begin position="151"/>
        <end position="176"/>
    </location>
</feature>
<dbReference type="SUPFAM" id="SSF103473">
    <property type="entry name" value="MFS general substrate transporter"/>
    <property type="match status" value="1"/>
</dbReference>
<dbReference type="PANTHER" id="PTHR43266">
    <property type="entry name" value="MACROLIDE-EFFLUX PROTEIN"/>
    <property type="match status" value="1"/>
</dbReference>
<feature type="transmembrane region" description="Helical" evidence="8">
    <location>
        <begin position="402"/>
        <end position="421"/>
    </location>
</feature>
<dbReference type="PANTHER" id="PTHR43266:SF2">
    <property type="entry name" value="MAJOR FACILITATOR SUPERFAMILY (MFS) PROFILE DOMAIN-CONTAINING PROTEIN"/>
    <property type="match status" value="1"/>
</dbReference>
<dbReference type="PROSITE" id="PS50850">
    <property type="entry name" value="MFS"/>
    <property type="match status" value="1"/>
</dbReference>
<dbReference type="Gene3D" id="1.20.1250.20">
    <property type="entry name" value="MFS general substrate transporter like domains"/>
    <property type="match status" value="1"/>
</dbReference>
<feature type="transmembrane region" description="Helical" evidence="8">
    <location>
        <begin position="375"/>
        <end position="396"/>
    </location>
</feature>
<feature type="domain" description="Major facilitator superfamily (MFS) profile" evidence="9">
    <location>
        <begin position="246"/>
        <end position="464"/>
    </location>
</feature>
<feature type="transmembrane region" description="Helical" evidence="8">
    <location>
        <begin position="315"/>
        <end position="334"/>
    </location>
</feature>
<evidence type="ECO:0000256" key="5">
    <source>
        <dbReference type="ARBA" id="ARBA00022989"/>
    </source>
</evidence>
<dbReference type="AlphaFoldDB" id="A0A4S4G3T7"/>
<feature type="transmembrane region" description="Helical" evidence="8">
    <location>
        <begin position="110"/>
        <end position="130"/>
    </location>
</feature>
<dbReference type="Proteomes" id="UP000308978">
    <property type="component" value="Unassembled WGS sequence"/>
</dbReference>
<evidence type="ECO:0000259" key="9">
    <source>
        <dbReference type="PROSITE" id="PS50850"/>
    </source>
</evidence>
<protein>
    <submittedName>
        <fullName evidence="10">MFS transporter</fullName>
    </submittedName>
</protein>
<feature type="transmembrane region" description="Helical" evidence="8">
    <location>
        <begin position="285"/>
        <end position="308"/>
    </location>
</feature>
<evidence type="ECO:0000313" key="10">
    <source>
        <dbReference type="EMBL" id="THG37973.1"/>
    </source>
</evidence>
<evidence type="ECO:0000256" key="8">
    <source>
        <dbReference type="SAM" id="Phobius"/>
    </source>
</evidence>
<name>A0A4S4G3T7_9ACTN</name>
<dbReference type="GO" id="GO:0022857">
    <property type="term" value="F:transmembrane transporter activity"/>
    <property type="evidence" value="ECO:0007669"/>
    <property type="project" value="InterPro"/>
</dbReference>
<keyword evidence="4 8" id="KW-0812">Transmembrane</keyword>
<evidence type="ECO:0000256" key="4">
    <source>
        <dbReference type="ARBA" id="ARBA00022692"/>
    </source>
</evidence>
<organism evidence="10 11">
    <name type="scientific">Adlercreutzia caecimuris</name>
    <dbReference type="NCBI Taxonomy" id="671266"/>
    <lineage>
        <taxon>Bacteria</taxon>
        <taxon>Bacillati</taxon>
        <taxon>Actinomycetota</taxon>
        <taxon>Coriobacteriia</taxon>
        <taxon>Eggerthellales</taxon>
        <taxon>Eggerthellaceae</taxon>
        <taxon>Adlercreutzia</taxon>
    </lineage>
</organism>
<sequence length="464" mass="47202">MSLAAPQARTPRLPHRPRKVAPRYLLSCALSLLGNSVAGVVLPLVLLATTGDALAAGTLALICAAPQFLIGLVGGALIDRFNRRNVSIVSDMLSAASVALLPVVDMIWGLSFGWFVVLGLLGAVGDIPGMTARDALAPAVCERDGRSLQKFMGLTQSLDSLVVIVGPALAAFLMGAAGAVNALWFTAVMSAGAALVTLTLPRTVGRTGNERALAGSAAAIATATADPGLVAEAWASLKSGVAVLFVRDELLRSCMLVSFGIVMILGSLQGLVLPVHFTAAGTPELLGYVLSAMSAGMLVSSLAYAALASKLRRRTWFIISLAGMAVGVLALGLLPSFPLLLAGALLLGLFAGPLSALLGFYIFDRIPEGNRGSALGTQNSLTLAAAPVAVFATSLIVEAWGAGAAALALAVCWGAATIWALTTHTLRDLAEEDGSAGAPSDVRTADRNAGPAAVGAEHPSVLAE</sequence>
<reference evidence="10 11" key="1">
    <citation type="submission" date="2019-04" db="EMBL/GenBank/DDBJ databases">
        <title>Microbes associate with the intestines of laboratory mice.</title>
        <authorList>
            <person name="Navarre W."/>
            <person name="Wong E."/>
            <person name="Huang K.C."/>
            <person name="Tropini C."/>
            <person name="Ng K."/>
            <person name="Yu B."/>
        </authorList>
    </citation>
    <scope>NUCLEOTIDE SEQUENCE [LARGE SCALE GENOMIC DNA]</scope>
    <source>
        <strain evidence="10 11">NM80_B27</strain>
    </source>
</reference>
<dbReference type="CDD" id="cd06173">
    <property type="entry name" value="MFS_MefA_like"/>
    <property type="match status" value="1"/>
</dbReference>
<evidence type="ECO:0000256" key="1">
    <source>
        <dbReference type="ARBA" id="ARBA00004651"/>
    </source>
</evidence>
<feature type="transmembrane region" description="Helical" evidence="8">
    <location>
        <begin position="254"/>
        <end position="273"/>
    </location>
</feature>
<dbReference type="EMBL" id="SSTJ01000003">
    <property type="protein sequence ID" value="THG37973.1"/>
    <property type="molecule type" value="Genomic_DNA"/>
</dbReference>
<dbReference type="GO" id="GO:0005886">
    <property type="term" value="C:plasma membrane"/>
    <property type="evidence" value="ECO:0007669"/>
    <property type="project" value="UniProtKB-SubCell"/>
</dbReference>
<comment type="caution">
    <text evidence="10">The sequence shown here is derived from an EMBL/GenBank/DDBJ whole genome shotgun (WGS) entry which is preliminary data.</text>
</comment>
<feature type="transmembrane region" description="Helical" evidence="8">
    <location>
        <begin position="340"/>
        <end position="363"/>
    </location>
</feature>
<keyword evidence="6 8" id="KW-0472">Membrane</keyword>
<feature type="region of interest" description="Disordered" evidence="7">
    <location>
        <begin position="432"/>
        <end position="464"/>
    </location>
</feature>